<dbReference type="AlphaFoldDB" id="I3SIB8"/>
<accession>I3SIB8</accession>
<organism evidence="1">
    <name type="scientific">Lotus japonicus</name>
    <name type="common">Lotus corniculatus var. japonicus</name>
    <dbReference type="NCBI Taxonomy" id="34305"/>
    <lineage>
        <taxon>Eukaryota</taxon>
        <taxon>Viridiplantae</taxon>
        <taxon>Streptophyta</taxon>
        <taxon>Embryophyta</taxon>
        <taxon>Tracheophyta</taxon>
        <taxon>Spermatophyta</taxon>
        <taxon>Magnoliopsida</taxon>
        <taxon>eudicotyledons</taxon>
        <taxon>Gunneridae</taxon>
        <taxon>Pentapetalae</taxon>
        <taxon>rosids</taxon>
        <taxon>fabids</taxon>
        <taxon>Fabales</taxon>
        <taxon>Fabaceae</taxon>
        <taxon>Papilionoideae</taxon>
        <taxon>50 kb inversion clade</taxon>
        <taxon>NPAAA clade</taxon>
        <taxon>Hologalegina</taxon>
        <taxon>robinioid clade</taxon>
        <taxon>Loteae</taxon>
        <taxon>Lotus</taxon>
    </lineage>
</organism>
<proteinExistence type="evidence at transcript level"/>
<sequence>MVEVVKRFHDIYIINKDTAVRTPIESHTKRRKPFLTSSIPNLQCEQPIFKLNFLGKKIRTNCSLILITKLTIHILIHQGCFTNPAISEDYDLE</sequence>
<evidence type="ECO:0000313" key="1">
    <source>
        <dbReference type="EMBL" id="AFK40010.1"/>
    </source>
</evidence>
<dbReference type="EMBL" id="BT140215">
    <property type="protein sequence ID" value="AFK40010.1"/>
    <property type="molecule type" value="mRNA"/>
</dbReference>
<reference evidence="1" key="1">
    <citation type="submission" date="2012-05" db="EMBL/GenBank/DDBJ databases">
        <authorList>
            <person name="Krishnakumar V."/>
            <person name="Cheung F."/>
            <person name="Xiao Y."/>
            <person name="Chan A."/>
            <person name="Moskal W.A."/>
            <person name="Town C.D."/>
        </authorList>
    </citation>
    <scope>NUCLEOTIDE SEQUENCE</scope>
</reference>
<name>I3SIB8_LOTJA</name>
<protein>
    <submittedName>
        <fullName evidence="1">Uncharacterized protein</fullName>
    </submittedName>
</protein>